<dbReference type="SUPFAM" id="SSF53098">
    <property type="entry name" value="Ribonuclease H-like"/>
    <property type="match status" value="1"/>
</dbReference>
<proteinExistence type="predicted"/>
<evidence type="ECO:0000259" key="2">
    <source>
        <dbReference type="PROSITE" id="PS50879"/>
    </source>
</evidence>
<feature type="compositionally biased region" description="Basic and acidic residues" evidence="1">
    <location>
        <begin position="98"/>
        <end position="107"/>
    </location>
</feature>
<dbReference type="InterPro" id="IPR036397">
    <property type="entry name" value="RNaseH_sf"/>
</dbReference>
<dbReference type="EMBL" id="LGRX02033781">
    <property type="protein sequence ID" value="KAK3239927.1"/>
    <property type="molecule type" value="Genomic_DNA"/>
</dbReference>
<accession>A0AAE0BNR3</accession>
<reference evidence="3 4" key="1">
    <citation type="journal article" date="2015" name="Genome Biol. Evol.">
        <title>Comparative Genomics of a Bacterivorous Green Alga Reveals Evolutionary Causalities and Consequences of Phago-Mixotrophic Mode of Nutrition.</title>
        <authorList>
            <person name="Burns J.A."/>
            <person name="Paasch A."/>
            <person name="Narechania A."/>
            <person name="Kim E."/>
        </authorList>
    </citation>
    <scope>NUCLEOTIDE SEQUENCE [LARGE SCALE GENOMIC DNA]</scope>
    <source>
        <strain evidence="3 4">PLY_AMNH</strain>
    </source>
</reference>
<dbReference type="AlphaFoldDB" id="A0AAE0BNR3"/>
<sequence length="127" mass="14344">MEALVATGHKVELFKVKAHTRITGNEKADEAAKQACTTGALTEAWDNDEPIKIKPMVPDGDSGSKELKGKHADQAEQTEEEQTIIHDHTPNAQQQADQTRDEEERQLHKMLRQQEEEEMVKLEPAEF</sequence>
<organism evidence="3 4">
    <name type="scientific">Cymbomonas tetramitiformis</name>
    <dbReference type="NCBI Taxonomy" id="36881"/>
    <lineage>
        <taxon>Eukaryota</taxon>
        <taxon>Viridiplantae</taxon>
        <taxon>Chlorophyta</taxon>
        <taxon>Pyramimonadophyceae</taxon>
        <taxon>Pyramimonadales</taxon>
        <taxon>Pyramimonadaceae</taxon>
        <taxon>Cymbomonas</taxon>
    </lineage>
</organism>
<gene>
    <name evidence="3" type="ORF">CYMTET_50180</name>
</gene>
<keyword evidence="4" id="KW-1185">Reference proteome</keyword>
<name>A0AAE0BNR3_9CHLO</name>
<dbReference type="GO" id="GO:0003676">
    <property type="term" value="F:nucleic acid binding"/>
    <property type="evidence" value="ECO:0007669"/>
    <property type="project" value="InterPro"/>
</dbReference>
<dbReference type="InterPro" id="IPR012337">
    <property type="entry name" value="RNaseH-like_sf"/>
</dbReference>
<comment type="caution">
    <text evidence="3">The sequence shown here is derived from an EMBL/GenBank/DDBJ whole genome shotgun (WGS) entry which is preliminary data.</text>
</comment>
<dbReference type="InterPro" id="IPR002156">
    <property type="entry name" value="RNaseH_domain"/>
</dbReference>
<evidence type="ECO:0000313" key="3">
    <source>
        <dbReference type="EMBL" id="KAK3239927.1"/>
    </source>
</evidence>
<dbReference type="Proteomes" id="UP001190700">
    <property type="component" value="Unassembled WGS sequence"/>
</dbReference>
<dbReference type="PROSITE" id="PS50879">
    <property type="entry name" value="RNASE_H_1"/>
    <property type="match status" value="1"/>
</dbReference>
<dbReference type="GO" id="GO:0004523">
    <property type="term" value="F:RNA-DNA hybrid ribonuclease activity"/>
    <property type="evidence" value="ECO:0007669"/>
    <property type="project" value="InterPro"/>
</dbReference>
<feature type="region of interest" description="Disordered" evidence="1">
    <location>
        <begin position="48"/>
        <end position="127"/>
    </location>
</feature>
<protein>
    <recommendedName>
        <fullName evidence="2">RNase H type-1 domain-containing protein</fullName>
    </recommendedName>
</protein>
<feature type="domain" description="RNase H type-1" evidence="2">
    <location>
        <begin position="1"/>
        <end position="37"/>
    </location>
</feature>
<feature type="compositionally biased region" description="Basic and acidic residues" evidence="1">
    <location>
        <begin position="62"/>
        <end position="74"/>
    </location>
</feature>
<evidence type="ECO:0000256" key="1">
    <source>
        <dbReference type="SAM" id="MobiDB-lite"/>
    </source>
</evidence>
<evidence type="ECO:0000313" key="4">
    <source>
        <dbReference type="Proteomes" id="UP001190700"/>
    </source>
</evidence>
<dbReference type="Gene3D" id="3.30.420.10">
    <property type="entry name" value="Ribonuclease H-like superfamily/Ribonuclease H"/>
    <property type="match status" value="1"/>
</dbReference>